<accession>B8GI36</accession>
<dbReference type="EMBL" id="CP001338">
    <property type="protein sequence ID" value="ACL16776.1"/>
    <property type="molecule type" value="Genomic_DNA"/>
</dbReference>
<dbReference type="CDD" id="cd24063">
    <property type="entry name" value="ASKHA_NBD_ROK_ApGLK-like"/>
    <property type="match status" value="1"/>
</dbReference>
<dbReference type="Proteomes" id="UP000002457">
    <property type="component" value="Chromosome"/>
</dbReference>
<dbReference type="PROSITE" id="PS01125">
    <property type="entry name" value="ROK"/>
    <property type="match status" value="1"/>
</dbReference>
<dbReference type="OrthoDB" id="206224at2157"/>
<reference evidence="1 2" key="1">
    <citation type="journal article" date="2015" name="Genome Announc.">
        <title>Complete Genome Sequence of Methanosphaerula palustris E1-9CT, a Hydrogenotrophic Methanogen Isolated from a Minerotrophic Fen Peatland.</title>
        <authorList>
            <person name="Cadillo-Quiroz H."/>
            <person name="Browne P."/>
            <person name="Kyrpides N."/>
            <person name="Woyke T."/>
            <person name="Goodwin L."/>
            <person name="Detter C."/>
            <person name="Yavitt J.B."/>
            <person name="Zinder S.H."/>
        </authorList>
    </citation>
    <scope>NUCLEOTIDE SEQUENCE [LARGE SCALE GENOMIC DNA]</scope>
    <source>
        <strain evidence="2">ATCC BAA-1556 / DSM 19958 / E1-9c</strain>
    </source>
</reference>
<sequence length="325" mass="34874">MTPDDRTGRTDTVIAVDLGATNLRVGLVNETGRIERLKVTTLPADLPDAETISDLIIRTIHSLASDEEIGMSAGIGIGSAGPIDSTHTSIVHPPNIPLDIIPLSDPISAAFNLPVLLINDCFAGLLGEACFGEGTGSKNFVYVTMSTGIGAGIIANGKILTGRSGNAGEIGHLFVDSDYNLTCGCGRKGHWEGYASGRFLPRFYHEWLKKNGWDSGDQQIHSARDVFDAIREEQGSEKCGFIHELGRLNGRGISDLIVAYEPDTIVFDGSVVLNNQDLIIPLIEQYADRYLPMPRLTVSSLSGFAPLLGSSVIARGYETRFGSLE</sequence>
<evidence type="ECO:0000313" key="1">
    <source>
        <dbReference type="EMBL" id="ACL16776.1"/>
    </source>
</evidence>
<dbReference type="HOGENOM" id="CLU_036604_0_1_2"/>
<organism evidence="1 2">
    <name type="scientific">Methanosphaerula palustris (strain ATCC BAA-1556 / DSM 19958 / E1-9c)</name>
    <dbReference type="NCBI Taxonomy" id="521011"/>
    <lineage>
        <taxon>Archaea</taxon>
        <taxon>Methanobacteriati</taxon>
        <taxon>Methanobacteriota</taxon>
        <taxon>Stenosarchaea group</taxon>
        <taxon>Methanomicrobia</taxon>
        <taxon>Methanomicrobiales</taxon>
        <taxon>Methanoregulaceae</taxon>
        <taxon>Methanosphaerula</taxon>
    </lineage>
</organism>
<dbReference type="InterPro" id="IPR049874">
    <property type="entry name" value="ROK_cs"/>
</dbReference>
<keyword evidence="2" id="KW-1185">Reference proteome</keyword>
<dbReference type="AlphaFoldDB" id="B8GI36"/>
<dbReference type="SUPFAM" id="SSF53067">
    <property type="entry name" value="Actin-like ATPase domain"/>
    <property type="match status" value="1"/>
</dbReference>
<dbReference type="Gene3D" id="3.30.420.40">
    <property type="match status" value="2"/>
</dbReference>
<dbReference type="GeneID" id="7270058"/>
<dbReference type="eggNOG" id="arCOG04280">
    <property type="taxonomic scope" value="Archaea"/>
</dbReference>
<dbReference type="PANTHER" id="PTHR18964:SF149">
    <property type="entry name" value="BIFUNCTIONAL UDP-N-ACETYLGLUCOSAMINE 2-EPIMERASE_N-ACETYLMANNOSAMINE KINASE"/>
    <property type="match status" value="1"/>
</dbReference>
<dbReference type="KEGG" id="mpl:Mpal_1453"/>
<dbReference type="GO" id="GO:0008761">
    <property type="term" value="F:UDP-N-acetylglucosamine 2-epimerase activity"/>
    <property type="evidence" value="ECO:0007669"/>
    <property type="project" value="TreeGrafter"/>
</dbReference>
<dbReference type="Pfam" id="PF00480">
    <property type="entry name" value="ROK"/>
    <property type="match status" value="1"/>
</dbReference>
<proteinExistence type="predicted"/>
<dbReference type="STRING" id="521011.Mpal_1453"/>
<dbReference type="InterPro" id="IPR000600">
    <property type="entry name" value="ROK"/>
</dbReference>
<dbReference type="PANTHER" id="PTHR18964">
    <property type="entry name" value="ROK (REPRESSOR, ORF, KINASE) FAMILY"/>
    <property type="match status" value="1"/>
</dbReference>
<gene>
    <name evidence="1" type="ordered locus">Mpal_1453</name>
</gene>
<dbReference type="RefSeq" id="WP_012618095.1">
    <property type="nucleotide sequence ID" value="NC_011832.1"/>
</dbReference>
<dbReference type="InterPro" id="IPR043129">
    <property type="entry name" value="ATPase_NBD"/>
</dbReference>
<dbReference type="GO" id="GO:0009384">
    <property type="term" value="F:N-acylmannosamine kinase activity"/>
    <property type="evidence" value="ECO:0007669"/>
    <property type="project" value="TreeGrafter"/>
</dbReference>
<name>B8GI36_METPE</name>
<evidence type="ECO:0000313" key="2">
    <source>
        <dbReference type="Proteomes" id="UP000002457"/>
    </source>
</evidence>
<protein>
    <submittedName>
        <fullName evidence="1">ROK family protein</fullName>
    </submittedName>
</protein>